<gene>
    <name evidence="2" type="ORF">KCG35_16355</name>
</gene>
<accession>A0ABS5ZF02</accession>
<feature type="compositionally biased region" description="Low complexity" evidence="1">
    <location>
        <begin position="100"/>
        <end position="115"/>
    </location>
</feature>
<evidence type="ECO:0000313" key="2">
    <source>
        <dbReference type="EMBL" id="MBU2712641.1"/>
    </source>
</evidence>
<proteinExistence type="predicted"/>
<name>A0ABS5ZF02_9GAMM</name>
<dbReference type="Proteomes" id="UP000690515">
    <property type="component" value="Unassembled WGS sequence"/>
</dbReference>
<organism evidence="2 3">
    <name type="scientific">Zooshikella harenae</name>
    <dbReference type="NCBI Taxonomy" id="2827238"/>
    <lineage>
        <taxon>Bacteria</taxon>
        <taxon>Pseudomonadati</taxon>
        <taxon>Pseudomonadota</taxon>
        <taxon>Gammaproteobacteria</taxon>
        <taxon>Oceanospirillales</taxon>
        <taxon>Zooshikellaceae</taxon>
        <taxon>Zooshikella</taxon>
    </lineage>
</organism>
<dbReference type="RefSeq" id="WP_215820869.1">
    <property type="nucleotide sequence ID" value="NZ_JAGSOY010000044.1"/>
</dbReference>
<comment type="caution">
    <text evidence="2">The sequence shown here is derived from an EMBL/GenBank/DDBJ whole genome shotgun (WGS) entry which is preliminary data.</text>
</comment>
<sequence length="138" mass="15137">MATNGLSAQQWLNANQAQLTPAKVVKIRENILKKLQALTEDSAEIAGLIEALDVIDSWLHLATTSDSVHPEPNQQSTPDQAQVAPISNETWDLNPLVPDTSQSQQQTLSTSEKQQAFSELLKKNPYPLSNDSTSEEQS</sequence>
<keyword evidence="3" id="KW-1185">Reference proteome</keyword>
<protein>
    <submittedName>
        <fullName evidence="2">Uncharacterized protein</fullName>
    </submittedName>
</protein>
<dbReference type="EMBL" id="JAGSOY010000044">
    <property type="protein sequence ID" value="MBU2712641.1"/>
    <property type="molecule type" value="Genomic_DNA"/>
</dbReference>
<reference evidence="2 3" key="1">
    <citation type="submission" date="2021-04" db="EMBL/GenBank/DDBJ databases">
        <authorList>
            <person name="Pira H."/>
            <person name="Risdian C."/>
            <person name="Wink J."/>
        </authorList>
    </citation>
    <scope>NUCLEOTIDE SEQUENCE [LARGE SCALE GENOMIC DNA]</scope>
    <source>
        <strain evidence="2 3">WH53</strain>
    </source>
</reference>
<evidence type="ECO:0000256" key="1">
    <source>
        <dbReference type="SAM" id="MobiDB-lite"/>
    </source>
</evidence>
<evidence type="ECO:0000313" key="3">
    <source>
        <dbReference type="Proteomes" id="UP000690515"/>
    </source>
</evidence>
<feature type="region of interest" description="Disordered" evidence="1">
    <location>
        <begin position="91"/>
        <end position="138"/>
    </location>
</feature>